<dbReference type="AlphaFoldDB" id="A0A258DAV9"/>
<evidence type="ECO:0000256" key="3">
    <source>
        <dbReference type="ARBA" id="ARBA00022691"/>
    </source>
</evidence>
<dbReference type="Proteomes" id="UP000215616">
    <property type="component" value="Unassembled WGS sequence"/>
</dbReference>
<feature type="domain" description="Radical SAM core" evidence="7">
    <location>
        <begin position="19"/>
        <end position="229"/>
    </location>
</feature>
<reference evidence="8 9" key="1">
    <citation type="submission" date="2017-03" db="EMBL/GenBank/DDBJ databases">
        <title>Lifting the veil on microbial sulfur biogeochemistry in mining wastewaters.</title>
        <authorList>
            <person name="Kantor R.S."/>
            <person name="Colenbrander Nelson T."/>
            <person name="Marshall S."/>
            <person name="Bennett D."/>
            <person name="Apte S."/>
            <person name="Camacho D."/>
            <person name="Thomas B.C."/>
            <person name="Warren L.A."/>
            <person name="Banfield J.F."/>
        </authorList>
    </citation>
    <scope>NUCLEOTIDE SEQUENCE [LARGE SCALE GENOMIC DNA]</scope>
    <source>
        <strain evidence="8">32-67-7</strain>
    </source>
</reference>
<protein>
    <submittedName>
        <fullName evidence="8">Anaerobic ribonucleoside-triphosphate reductase activating protein</fullName>
    </submittedName>
</protein>
<dbReference type="SFLD" id="SFLDS00029">
    <property type="entry name" value="Radical_SAM"/>
    <property type="match status" value="1"/>
</dbReference>
<evidence type="ECO:0000313" key="9">
    <source>
        <dbReference type="Proteomes" id="UP000215616"/>
    </source>
</evidence>
<dbReference type="CDD" id="cd01335">
    <property type="entry name" value="Radical_SAM"/>
    <property type="match status" value="1"/>
</dbReference>
<dbReference type="Gene3D" id="3.20.20.70">
    <property type="entry name" value="Aldolase class I"/>
    <property type="match status" value="1"/>
</dbReference>
<dbReference type="GO" id="GO:0051539">
    <property type="term" value="F:4 iron, 4 sulfur cluster binding"/>
    <property type="evidence" value="ECO:0007669"/>
    <property type="project" value="UniProtKB-KW"/>
</dbReference>
<keyword evidence="2" id="KW-0004">4Fe-4S</keyword>
<keyword evidence="4" id="KW-0479">Metal-binding</keyword>
<dbReference type="InterPro" id="IPR013785">
    <property type="entry name" value="Aldolase_TIM"/>
</dbReference>
<keyword evidence="6" id="KW-0411">Iron-sulfur</keyword>
<dbReference type="InterPro" id="IPR007197">
    <property type="entry name" value="rSAM"/>
</dbReference>
<evidence type="ECO:0000259" key="7">
    <source>
        <dbReference type="PROSITE" id="PS51918"/>
    </source>
</evidence>
<dbReference type="SFLD" id="SFLDG01094">
    <property type="entry name" value="Uncharacterised_Radical_SAM_Su"/>
    <property type="match status" value="1"/>
</dbReference>
<evidence type="ECO:0000256" key="5">
    <source>
        <dbReference type="ARBA" id="ARBA00023004"/>
    </source>
</evidence>
<comment type="cofactor">
    <cofactor evidence="1">
        <name>[4Fe-4S] cluster</name>
        <dbReference type="ChEBI" id="CHEBI:49883"/>
    </cofactor>
</comment>
<dbReference type="Pfam" id="PF04055">
    <property type="entry name" value="Radical_SAM"/>
    <property type="match status" value="1"/>
</dbReference>
<dbReference type="InterPro" id="IPR034457">
    <property type="entry name" value="Organic_radical-activating"/>
</dbReference>
<dbReference type="GO" id="GO:0003824">
    <property type="term" value="F:catalytic activity"/>
    <property type="evidence" value="ECO:0007669"/>
    <property type="project" value="InterPro"/>
</dbReference>
<accession>A0A258DAV9</accession>
<dbReference type="SUPFAM" id="SSF102114">
    <property type="entry name" value="Radical SAM enzymes"/>
    <property type="match status" value="1"/>
</dbReference>
<dbReference type="PROSITE" id="PS51257">
    <property type="entry name" value="PROKAR_LIPOPROTEIN"/>
    <property type="match status" value="1"/>
</dbReference>
<dbReference type="PROSITE" id="PS51918">
    <property type="entry name" value="RADICAL_SAM"/>
    <property type="match status" value="1"/>
</dbReference>
<evidence type="ECO:0000313" key="8">
    <source>
        <dbReference type="EMBL" id="OYX05090.1"/>
    </source>
</evidence>
<name>A0A258DAV9_CAUVI</name>
<keyword evidence="3" id="KW-0949">S-adenosyl-L-methionine</keyword>
<dbReference type="NCBIfam" id="TIGR02495">
    <property type="entry name" value="NrdG2"/>
    <property type="match status" value="1"/>
</dbReference>
<dbReference type="InterPro" id="IPR012840">
    <property type="entry name" value="NrdG2"/>
</dbReference>
<evidence type="ECO:0000256" key="4">
    <source>
        <dbReference type="ARBA" id="ARBA00022723"/>
    </source>
</evidence>
<gene>
    <name evidence="8" type="ORF">B7Z12_04540</name>
</gene>
<dbReference type="InterPro" id="IPR058240">
    <property type="entry name" value="rSAM_sf"/>
</dbReference>
<evidence type="ECO:0000256" key="6">
    <source>
        <dbReference type="ARBA" id="ARBA00023014"/>
    </source>
</evidence>
<proteinExistence type="predicted"/>
<comment type="caution">
    <text evidence="8">The sequence shown here is derived from an EMBL/GenBank/DDBJ whole genome shotgun (WGS) entry which is preliminary data.</text>
</comment>
<dbReference type="EMBL" id="NCDQ01000047">
    <property type="protein sequence ID" value="OYX05090.1"/>
    <property type="molecule type" value="Genomic_DNA"/>
</dbReference>
<keyword evidence="5" id="KW-0408">Iron</keyword>
<dbReference type="GO" id="GO:0046872">
    <property type="term" value="F:metal ion binding"/>
    <property type="evidence" value="ECO:0007669"/>
    <property type="project" value="UniProtKB-KW"/>
</dbReference>
<sequence>MPAPRLRVGGLARLSTCDWPDHLTATVFLQGCPWRCGYCHNAHLIPATAGEGPPWPEIMAFLAGRRGLLDGVVFSGGEPTLQSELVGAVQAVRELGFAVGLHTAGPYPERLSAVLPLLDWVGFDVKAPFAGYDAVTGVVGSGDRAAESLRRLLASGVDYEVRTTVHPDLLGAEDLDRLARQLQALGVRRYVTQAFRAQGCADPDLAATKGPSAVLSADRAAAFAHHAAR</sequence>
<evidence type="ECO:0000256" key="2">
    <source>
        <dbReference type="ARBA" id="ARBA00022485"/>
    </source>
</evidence>
<evidence type="ECO:0000256" key="1">
    <source>
        <dbReference type="ARBA" id="ARBA00001966"/>
    </source>
</evidence>
<dbReference type="PANTHER" id="PTHR30352">
    <property type="entry name" value="PYRUVATE FORMATE-LYASE-ACTIVATING ENZYME"/>
    <property type="match status" value="1"/>
</dbReference>
<organism evidence="8 9">
    <name type="scientific">Caulobacter vibrioides</name>
    <name type="common">Caulobacter crescentus</name>
    <dbReference type="NCBI Taxonomy" id="155892"/>
    <lineage>
        <taxon>Bacteria</taxon>
        <taxon>Pseudomonadati</taxon>
        <taxon>Pseudomonadota</taxon>
        <taxon>Alphaproteobacteria</taxon>
        <taxon>Caulobacterales</taxon>
        <taxon>Caulobacteraceae</taxon>
        <taxon>Caulobacter</taxon>
    </lineage>
</organism>
<dbReference type="PANTHER" id="PTHR30352:SF13">
    <property type="entry name" value="GLYCYL-RADICAL ENZYME ACTIVATING ENZYME YJJW-RELATED"/>
    <property type="match status" value="1"/>
</dbReference>